<feature type="transmembrane region" description="Helical" evidence="1">
    <location>
        <begin position="208"/>
        <end position="231"/>
    </location>
</feature>
<protein>
    <recommendedName>
        <fullName evidence="4">DUF304 domain-containing protein</fullName>
    </recommendedName>
</protein>
<keyword evidence="1" id="KW-1133">Transmembrane helix</keyword>
<feature type="transmembrane region" description="Helical" evidence="1">
    <location>
        <begin position="56"/>
        <end position="75"/>
    </location>
</feature>
<organism evidence="2 3">
    <name type="scientific">Chitinophaga varians</name>
    <dbReference type="NCBI Taxonomy" id="2202339"/>
    <lineage>
        <taxon>Bacteria</taxon>
        <taxon>Pseudomonadati</taxon>
        <taxon>Bacteroidota</taxon>
        <taxon>Chitinophagia</taxon>
        <taxon>Chitinophagales</taxon>
        <taxon>Chitinophagaceae</taxon>
        <taxon>Chitinophaga</taxon>
    </lineage>
</organism>
<keyword evidence="1" id="KW-0472">Membrane</keyword>
<evidence type="ECO:0000313" key="3">
    <source>
        <dbReference type="Proteomes" id="UP000570474"/>
    </source>
</evidence>
<dbReference type="RefSeq" id="WP_168869895.1">
    <property type="nucleotide sequence ID" value="NZ_JABAIA010000001.1"/>
</dbReference>
<dbReference type="EMBL" id="JABAIA010000001">
    <property type="protein sequence ID" value="NLR63917.1"/>
    <property type="molecule type" value="Genomic_DNA"/>
</dbReference>
<accession>A0A847RT14</accession>
<keyword evidence="1" id="KW-0812">Transmembrane</keyword>
<gene>
    <name evidence="2" type="ORF">HGH92_06345</name>
</gene>
<comment type="caution">
    <text evidence="2">The sequence shown here is derived from an EMBL/GenBank/DDBJ whole genome shotgun (WGS) entry which is preliminary data.</text>
</comment>
<evidence type="ECO:0000313" key="2">
    <source>
        <dbReference type="EMBL" id="NLR63917.1"/>
    </source>
</evidence>
<keyword evidence="3" id="KW-1185">Reference proteome</keyword>
<reference evidence="2 3" key="1">
    <citation type="submission" date="2020-04" db="EMBL/GenBank/DDBJ databases">
        <authorList>
            <person name="Yin C."/>
        </authorList>
    </citation>
    <scope>NUCLEOTIDE SEQUENCE [LARGE SCALE GENOMIC DNA]</scope>
    <source>
        <strain evidence="2 3">Ae27</strain>
    </source>
</reference>
<proteinExistence type="predicted"/>
<sequence>MMTTGIKQKTFSFRGVDYKTEIWLGISIIPILLIVLGGCLYCLAKFWQMDLLKIPRGLIIPAILGISLFSLHWLVKLVPDRTWQAEVDDKRLTLRYGKHYYDIAWDNLRRIENMGNAALRYLSFVTKDGVTVRIRVGTGALTPFSGPEDIAAVDELIKHLSAYIDKHFNKKVLRNKIDQNPFPHYGVYVVKSEPLTYTFLQKMTPGQVILLFLTAGMLFVFLMLQLLFYYIDSKG</sequence>
<evidence type="ECO:0000256" key="1">
    <source>
        <dbReference type="SAM" id="Phobius"/>
    </source>
</evidence>
<dbReference type="AlphaFoldDB" id="A0A847RT14"/>
<evidence type="ECO:0008006" key="4">
    <source>
        <dbReference type="Google" id="ProtNLM"/>
    </source>
</evidence>
<dbReference type="Proteomes" id="UP000570474">
    <property type="component" value="Unassembled WGS sequence"/>
</dbReference>
<feature type="transmembrane region" description="Helical" evidence="1">
    <location>
        <begin position="22"/>
        <end position="44"/>
    </location>
</feature>
<name>A0A847RT14_9BACT</name>